<evidence type="ECO:0000256" key="3">
    <source>
        <dbReference type="ARBA" id="ARBA00012201"/>
    </source>
</evidence>
<feature type="transmembrane region" description="Helical" evidence="13">
    <location>
        <begin position="1297"/>
        <end position="1320"/>
    </location>
</feature>
<keyword evidence="16" id="KW-1185">Reference proteome</keyword>
<feature type="domain" description="Guanylate cyclase" evidence="14">
    <location>
        <begin position="1593"/>
        <end position="1749"/>
    </location>
</feature>
<feature type="transmembrane region" description="Helical" evidence="13">
    <location>
        <begin position="192"/>
        <end position="213"/>
    </location>
</feature>
<feature type="transmembrane region" description="Helical" evidence="13">
    <location>
        <begin position="120"/>
        <end position="139"/>
    </location>
</feature>
<feature type="compositionally biased region" description="Polar residues" evidence="12">
    <location>
        <begin position="996"/>
        <end position="1020"/>
    </location>
</feature>
<feature type="region of interest" description="Disordered" evidence="12">
    <location>
        <begin position="996"/>
        <end position="1034"/>
    </location>
</feature>
<keyword evidence="10 13" id="KW-0472">Membrane</keyword>
<dbReference type="SMART" id="SM00044">
    <property type="entry name" value="CYCc"/>
    <property type="match status" value="1"/>
</dbReference>
<evidence type="ECO:0000313" key="15">
    <source>
        <dbReference type="EMBL" id="TNJ29917.1"/>
    </source>
</evidence>
<evidence type="ECO:0000256" key="7">
    <source>
        <dbReference type="ARBA" id="ARBA00022840"/>
    </source>
</evidence>
<dbReference type="GO" id="GO:0007189">
    <property type="term" value="P:adenylate cyclase-activating G protein-coupled receptor signaling pathway"/>
    <property type="evidence" value="ECO:0007669"/>
    <property type="project" value="TreeGrafter"/>
</dbReference>
<dbReference type="SUPFAM" id="SSF55073">
    <property type="entry name" value="Nucleotide cyclase"/>
    <property type="match status" value="2"/>
</dbReference>
<dbReference type="PANTHER" id="PTHR45627:SF12">
    <property type="entry name" value="ADENYLATE CYCLASE TYPE 2"/>
    <property type="match status" value="1"/>
</dbReference>
<dbReference type="PROSITE" id="PS50125">
    <property type="entry name" value="GUANYLATE_CYCLASE_2"/>
    <property type="match status" value="2"/>
</dbReference>
<dbReference type="Pfam" id="PF00211">
    <property type="entry name" value="Guanylate_cyc"/>
    <property type="match status" value="2"/>
</dbReference>
<name>A0A4Z1T9S3_GIAMU</name>
<dbReference type="GO" id="GO:0046872">
    <property type="term" value="F:metal ion binding"/>
    <property type="evidence" value="ECO:0007669"/>
    <property type="project" value="UniProtKB-KW"/>
</dbReference>
<keyword evidence="4 13" id="KW-0812">Transmembrane</keyword>
<dbReference type="OrthoDB" id="60033at2759"/>
<evidence type="ECO:0000256" key="9">
    <source>
        <dbReference type="ARBA" id="ARBA00022989"/>
    </source>
</evidence>
<dbReference type="Gene3D" id="3.30.70.1230">
    <property type="entry name" value="Nucleotide cyclase"/>
    <property type="match status" value="2"/>
</dbReference>
<dbReference type="GO" id="GO:0005524">
    <property type="term" value="F:ATP binding"/>
    <property type="evidence" value="ECO:0007669"/>
    <property type="project" value="UniProtKB-KW"/>
</dbReference>
<keyword evidence="5" id="KW-0479">Metal-binding</keyword>
<feature type="transmembrane region" description="Helical" evidence="13">
    <location>
        <begin position="1394"/>
        <end position="1421"/>
    </location>
</feature>
<evidence type="ECO:0000256" key="8">
    <source>
        <dbReference type="ARBA" id="ARBA00022842"/>
    </source>
</evidence>
<evidence type="ECO:0000256" key="1">
    <source>
        <dbReference type="ARBA" id="ARBA00001593"/>
    </source>
</evidence>
<dbReference type="PANTHER" id="PTHR45627">
    <property type="entry name" value="ADENYLATE CYCLASE TYPE 1"/>
    <property type="match status" value="1"/>
</dbReference>
<feature type="transmembrane region" description="Helical" evidence="13">
    <location>
        <begin position="35"/>
        <end position="54"/>
    </location>
</feature>
<feature type="domain" description="Guanylate cyclase" evidence="14">
    <location>
        <begin position="268"/>
        <end position="430"/>
    </location>
</feature>
<feature type="transmembrane region" description="Helical" evidence="13">
    <location>
        <begin position="151"/>
        <end position="180"/>
    </location>
</feature>
<dbReference type="EMBL" id="VDLU01000001">
    <property type="protein sequence ID" value="TNJ29917.1"/>
    <property type="molecule type" value="Genomic_DNA"/>
</dbReference>
<dbReference type="GO" id="GO:0035556">
    <property type="term" value="P:intracellular signal transduction"/>
    <property type="evidence" value="ECO:0007669"/>
    <property type="project" value="InterPro"/>
</dbReference>
<evidence type="ECO:0000256" key="6">
    <source>
        <dbReference type="ARBA" id="ARBA00022741"/>
    </source>
</evidence>
<dbReference type="Proteomes" id="UP000315496">
    <property type="component" value="Chromosome 1"/>
</dbReference>
<sequence>MPSLRPCLGSRRFRTWFMPQADEDLIYFLHLGIQYYAFFVLTITAITLPIFYVGSWDTKLSLIVGNSRVVEALVGSLLVVAMYRSKLRYVCDRCRDKSEIEYLMTGCTCVQSQAIVFRRCYTLALSLRVLCSSILAALTTEYTVIPAFMELSIQLVCIFLALVAPVAFAGRLVYLLLLLYPACIIVYKLSNIVTAAALLLGLVLCLYAMYYFVSFHVPIPMLDLKATYRMVTAMAVQVMTLFLSALPLEPILRMTDQHYVLAPFVNRQVCFAYIAISERTSRDSDTYPTVIATDIDADTHSFMSRLNVLYCSLDFLSEVIGVQKVKSTYTLYMAASGLQYGERSLDSHIRQFGMKSTDHCWFPPPLTSNDHFKLMVTFCLAAKKIGDDLNFNVSAGITRGSVITGMLGQEHAECNFDVWGDTVNMAARIARGFETGVFFKRDDFFDRHKYMAQPRSLEPVTHSPLDQTELEGIKPIDDRLTHKMREILTYLPSPSITTVSRELVHSCPPCYRFGMIYPRIFKGKEGITWVVEVTETDYFPWVLRRAFGSAYHRLLHAYLGDCTRKYLRPRFWTFTNRDLLPSSHFITHADFLGALSSLEESLEMQRDDKQHIYYIFCATRLLQRSKAQKERATKAGNKRLGYVPSHIPTEPSPSGESAVFPINDTYGYRSYTEFIRKNMAPLDDTLGPMIYSVWTGDYSLLPLGCEFYDLKTTFGLRGTHRKRRSAALIDPMTGNKIQRLTSSRSTTGISTSGRTLEPLEAIKAIRGKYVLDPSEPLNFQPSFATSSEWGHLPSRDSSKTFDSSFTENYRSRRGLGQLQRLLIESPYVYGKISKNYIPSSRSGESASSSFLDALDGQEKFHPTPYFLRKQQFPGKGGSLSYLADIDGDMDETTSLLQTDDPWHSIGDDIYHHELSHQILDHSDASSVHSLDYHDNFTNDPKGSVIRNILKRTAGPTEVELDLPLLEDSDVPAQDLRPTMEREDVIVPASHIQSNGQVIRDSTSTLSSVEGNRDSFSSNLTSDERKPTRTAIQKHTTQGPLTIDNQIKNFFSILSHRTQSTPNIHYAHAQYLSDNAINYGNDDSKDLEAGPLSGSTATTLRSLELCGDDLHQGMGYLEGDNPPPQFSDYSYTTETTMTEENHRVETLDFLSPRIIAINVYRAWHCIKEISELSKRVRTMCAANVDYAFLVTGTMRSQYYWSDVFCVCGNFFCFILIVKLSGFKYEAMISIFGITVTFSSVVYIHVAILLLNLIWLVIIFAYTRRLKGVRQVVKHDLDIANERGIPCDRLGSELVYHQLIVNFRAFVTFVTCFLMLTVQFFYSIGFDSTLNNSIDEKPNVVALLILFAYVTQTIYLVTILTSNTSSPFFISFNYVAIFIPLLFLLTLSLVGDKSAVFFDIVFSLLALIFVTRHVNVFSLSLAWKYEQIRHIKQYKSQLRSILPSMTIDVMIATNQPEAVRSTEGVFQFIESYMRDLRYLSTMTEMWENKTLPRVATVRVTDQSDSPYLVDYQLDFTALTTVMWDLPPEIRDDDAQILLHLEKTATDYLHVTEKRRQLRRRCLNDGLTYVAQLYANFNDPRYLPPNRPIVCFGKVGYLSLDIVNFTKLSSDHSATTILDFLNALFSLFNQRIRRSAQLLQIKSIGDAYEVMSLPGYLKRYDSVDGRTAEKKARREEIDELLQLYDGIVLLIAAGFGFLRDCKEIARKHNFDEATIGLRVGICTGFAFGSLLGNKQYRFDVFGSVPNRADAVQSVAMKDTVYISEQVHQLLVSGEKLWRQNFDEARYEQEALKVHAAKLEDEHLEYAYTPVQTALGTVYHVTIPDRV</sequence>
<keyword evidence="11" id="KW-0456">Lyase</keyword>
<evidence type="ECO:0000259" key="14">
    <source>
        <dbReference type="PROSITE" id="PS50125"/>
    </source>
</evidence>
<dbReference type="GO" id="GO:0005886">
    <property type="term" value="C:plasma membrane"/>
    <property type="evidence" value="ECO:0007669"/>
    <property type="project" value="TreeGrafter"/>
</dbReference>
<protein>
    <recommendedName>
        <fullName evidence="3">adenylate cyclase</fullName>
        <ecNumber evidence="3">4.6.1.1</ecNumber>
    </recommendedName>
</protein>
<evidence type="ECO:0000256" key="5">
    <source>
        <dbReference type="ARBA" id="ARBA00022723"/>
    </source>
</evidence>
<feature type="transmembrane region" description="Helical" evidence="13">
    <location>
        <begin position="1227"/>
        <end position="1260"/>
    </location>
</feature>
<feature type="transmembrane region" description="Helical" evidence="13">
    <location>
        <begin position="1340"/>
        <end position="1359"/>
    </location>
</feature>
<evidence type="ECO:0000256" key="11">
    <source>
        <dbReference type="ARBA" id="ARBA00023239"/>
    </source>
</evidence>
<evidence type="ECO:0000256" key="13">
    <source>
        <dbReference type="SAM" id="Phobius"/>
    </source>
</evidence>
<evidence type="ECO:0000256" key="10">
    <source>
        <dbReference type="ARBA" id="ARBA00023136"/>
    </source>
</evidence>
<evidence type="ECO:0000313" key="16">
    <source>
        <dbReference type="Proteomes" id="UP000315496"/>
    </source>
</evidence>
<dbReference type="CDD" id="cd07302">
    <property type="entry name" value="CHD"/>
    <property type="match status" value="1"/>
</dbReference>
<dbReference type="InterPro" id="IPR001054">
    <property type="entry name" value="A/G_cyclase"/>
</dbReference>
<evidence type="ECO:0000256" key="12">
    <source>
        <dbReference type="SAM" id="MobiDB-lite"/>
    </source>
</evidence>
<comment type="subcellular location">
    <subcellularLocation>
        <location evidence="2">Membrane</location>
        <topology evidence="2">Multi-pass membrane protein</topology>
    </subcellularLocation>
</comment>
<keyword evidence="7" id="KW-0067">ATP-binding</keyword>
<dbReference type="InterPro" id="IPR029787">
    <property type="entry name" value="Nucleotide_cyclase"/>
</dbReference>
<feature type="transmembrane region" description="Helical" evidence="13">
    <location>
        <begin position="1366"/>
        <end position="1388"/>
    </location>
</feature>
<dbReference type="GO" id="GO:0009190">
    <property type="term" value="P:cyclic nucleotide biosynthetic process"/>
    <property type="evidence" value="ECO:0007669"/>
    <property type="project" value="InterPro"/>
</dbReference>
<dbReference type="VEuPathDB" id="GiardiaDB:GMRT_15869"/>
<accession>A0A4Z1T9S3</accession>
<reference evidence="15 16" key="1">
    <citation type="submission" date="2019-05" db="EMBL/GenBank/DDBJ databases">
        <title>The compact genome of Giardia muris reveals important steps in the evolution of intestinal protozoan parasites.</title>
        <authorList>
            <person name="Xu F."/>
            <person name="Jimenez-Gonzalez A."/>
            <person name="Einarsson E."/>
            <person name="Astvaldsson A."/>
            <person name="Peirasmaki D."/>
            <person name="Eckmann L."/>
            <person name="Andersson J.O."/>
            <person name="Svard S.G."/>
            <person name="Jerlstrom-Hultqvist J."/>
        </authorList>
    </citation>
    <scope>NUCLEOTIDE SEQUENCE [LARGE SCALE GENOMIC DNA]</scope>
    <source>
        <strain evidence="15 16">Roberts-Thomson</strain>
    </source>
</reference>
<keyword evidence="9 13" id="KW-1133">Transmembrane helix</keyword>
<keyword evidence="8" id="KW-0460">Magnesium</keyword>
<feature type="transmembrane region" description="Helical" evidence="13">
    <location>
        <begin position="1677"/>
        <end position="1695"/>
    </location>
</feature>
<organism evidence="15 16">
    <name type="scientific">Giardia muris</name>
    <dbReference type="NCBI Taxonomy" id="5742"/>
    <lineage>
        <taxon>Eukaryota</taxon>
        <taxon>Metamonada</taxon>
        <taxon>Diplomonadida</taxon>
        <taxon>Hexamitidae</taxon>
        <taxon>Giardiinae</taxon>
        <taxon>Giardia</taxon>
    </lineage>
</organism>
<proteinExistence type="predicted"/>
<evidence type="ECO:0000256" key="2">
    <source>
        <dbReference type="ARBA" id="ARBA00004141"/>
    </source>
</evidence>
<comment type="caution">
    <text evidence="15">The sequence shown here is derived from an EMBL/GenBank/DDBJ whole genome shotgun (WGS) entry which is preliminary data.</text>
</comment>
<gene>
    <name evidence="15" type="ORF">GMRT_15869</name>
</gene>
<keyword evidence="6" id="KW-0547">Nucleotide-binding</keyword>
<comment type="catalytic activity">
    <reaction evidence="1">
        <text>ATP = 3',5'-cyclic AMP + diphosphate</text>
        <dbReference type="Rhea" id="RHEA:15389"/>
        <dbReference type="ChEBI" id="CHEBI:30616"/>
        <dbReference type="ChEBI" id="CHEBI:33019"/>
        <dbReference type="ChEBI" id="CHEBI:58165"/>
        <dbReference type="EC" id="4.6.1.1"/>
    </reaction>
</comment>
<dbReference type="GO" id="GO:0004016">
    <property type="term" value="F:adenylate cyclase activity"/>
    <property type="evidence" value="ECO:0007669"/>
    <property type="project" value="UniProtKB-EC"/>
</dbReference>
<dbReference type="EC" id="4.6.1.1" evidence="3"/>
<evidence type="ECO:0000256" key="4">
    <source>
        <dbReference type="ARBA" id="ARBA00022692"/>
    </source>
</evidence>